<organism evidence="1 2">
    <name type="scientific">Hansschlegelia plantiphila</name>
    <dbReference type="NCBI Taxonomy" id="374655"/>
    <lineage>
        <taxon>Bacteria</taxon>
        <taxon>Pseudomonadati</taxon>
        <taxon>Pseudomonadota</taxon>
        <taxon>Alphaproteobacteria</taxon>
        <taxon>Hyphomicrobiales</taxon>
        <taxon>Methylopilaceae</taxon>
        <taxon>Hansschlegelia</taxon>
    </lineage>
</organism>
<gene>
    <name evidence="1" type="ORF">GCM10008179_06750</name>
</gene>
<protein>
    <recommendedName>
        <fullName evidence="3">DNA packaging protein</fullName>
    </recommendedName>
</protein>
<name>A0A9W6IXV4_9HYPH</name>
<sequence length="166" mass="17302">MSKAAFTSRIASILGDDDDPPSIEVVNAAAVGDLVGVTGRRIEQLASDGVILRIGVGRFDKRASVRAYCDFLRAGATGRGNVDKAYRDAKTRAAAAQAEKIETANAVAAGELVSAADVAAAWSTILADVRAAMLAIPSRVQGIDRHAIELLDREIREALEGLADAG</sequence>
<evidence type="ECO:0008006" key="3">
    <source>
        <dbReference type="Google" id="ProtNLM"/>
    </source>
</evidence>
<dbReference type="EMBL" id="BSFI01000004">
    <property type="protein sequence ID" value="GLK67037.1"/>
    <property type="molecule type" value="Genomic_DNA"/>
</dbReference>
<evidence type="ECO:0000313" key="2">
    <source>
        <dbReference type="Proteomes" id="UP001143372"/>
    </source>
</evidence>
<keyword evidence="2" id="KW-1185">Reference proteome</keyword>
<reference evidence="1" key="2">
    <citation type="submission" date="2023-01" db="EMBL/GenBank/DDBJ databases">
        <authorList>
            <person name="Sun Q."/>
            <person name="Evtushenko L."/>
        </authorList>
    </citation>
    <scope>NUCLEOTIDE SEQUENCE</scope>
    <source>
        <strain evidence="1">VKM B-2347</strain>
    </source>
</reference>
<reference evidence="1" key="1">
    <citation type="journal article" date="2014" name="Int. J. Syst. Evol. Microbiol.">
        <title>Complete genome sequence of Corynebacterium casei LMG S-19264T (=DSM 44701T), isolated from a smear-ripened cheese.</title>
        <authorList>
            <consortium name="US DOE Joint Genome Institute (JGI-PGF)"/>
            <person name="Walter F."/>
            <person name="Albersmeier A."/>
            <person name="Kalinowski J."/>
            <person name="Ruckert C."/>
        </authorList>
    </citation>
    <scope>NUCLEOTIDE SEQUENCE</scope>
    <source>
        <strain evidence="1">VKM B-2347</strain>
    </source>
</reference>
<comment type="caution">
    <text evidence="1">The sequence shown here is derived from an EMBL/GenBank/DDBJ whole genome shotgun (WGS) entry which is preliminary data.</text>
</comment>
<dbReference type="RefSeq" id="WP_271167301.1">
    <property type="nucleotide sequence ID" value="NZ_BSFI01000004.1"/>
</dbReference>
<dbReference type="AlphaFoldDB" id="A0A9W6IXV4"/>
<evidence type="ECO:0000313" key="1">
    <source>
        <dbReference type="EMBL" id="GLK67037.1"/>
    </source>
</evidence>
<proteinExistence type="predicted"/>
<dbReference type="Proteomes" id="UP001143372">
    <property type="component" value="Unassembled WGS sequence"/>
</dbReference>
<accession>A0A9W6IXV4</accession>